<dbReference type="EMBL" id="PP856017">
    <property type="protein sequence ID" value="XBS47760.1"/>
    <property type="molecule type" value="Genomic_DNA"/>
</dbReference>
<keyword evidence="1" id="KW-0472">Membrane</keyword>
<reference evidence="2" key="1">
    <citation type="submission" date="2024-05" db="EMBL/GenBank/DDBJ databases">
        <title>Isolation and characterization of the novel Burkholderia jumbo bacteriophage Surprise13.</title>
        <authorList>
            <person name="Supina B.S.I."/>
            <person name="Dennis J."/>
        </authorList>
    </citation>
    <scope>NUCLEOTIDE SEQUENCE</scope>
</reference>
<keyword evidence="1" id="KW-0812">Transmembrane</keyword>
<evidence type="ECO:0000256" key="1">
    <source>
        <dbReference type="SAM" id="Phobius"/>
    </source>
</evidence>
<feature type="transmembrane region" description="Helical" evidence="1">
    <location>
        <begin position="21"/>
        <end position="40"/>
    </location>
</feature>
<accession>A0AAU7PG82</accession>
<protein>
    <submittedName>
        <fullName evidence="2">Uncharacterized protein</fullName>
    </submittedName>
</protein>
<keyword evidence="1" id="KW-1133">Transmembrane helix</keyword>
<organism evidence="2">
    <name type="scientific">Burkholderia phage vB_BgluM-SURPRISE13</name>
    <dbReference type="NCBI Taxonomy" id="3159457"/>
    <lineage>
        <taxon>Viruses</taxon>
    </lineage>
</organism>
<gene>
    <name evidence="2" type="ORF">SURPRISE13_015</name>
</gene>
<name>A0AAU7PG82_9VIRU</name>
<proteinExistence type="predicted"/>
<sequence>MTKQQMLKRSNDQVKNSKRQDIAIFVAFALFVVVPLVWYMTDKLAK</sequence>
<evidence type="ECO:0000313" key="2">
    <source>
        <dbReference type="EMBL" id="XBS47760.1"/>
    </source>
</evidence>